<dbReference type="Proteomes" id="UP000078046">
    <property type="component" value="Unassembled WGS sequence"/>
</dbReference>
<dbReference type="PANTHER" id="PTHR12308">
    <property type="entry name" value="ANOCTAMIN"/>
    <property type="match status" value="1"/>
</dbReference>
<feature type="domain" description="Anoctamin dimerisation" evidence="10">
    <location>
        <begin position="55"/>
        <end position="285"/>
    </location>
</feature>
<dbReference type="GO" id="GO:0046983">
    <property type="term" value="F:protein dimerization activity"/>
    <property type="evidence" value="ECO:0007669"/>
    <property type="project" value="InterPro"/>
</dbReference>
<proteinExistence type="inferred from homology"/>
<feature type="domain" description="Anoctamin transmembrane" evidence="9">
    <location>
        <begin position="288"/>
        <end position="327"/>
    </location>
</feature>
<evidence type="ECO:0000259" key="9">
    <source>
        <dbReference type="Pfam" id="PF04547"/>
    </source>
</evidence>
<keyword evidence="4 8" id="KW-0812">Transmembrane</keyword>
<accession>A0A177B7X8</accession>
<comment type="caution">
    <text evidence="11">The sequence shown here is derived from an EMBL/GenBank/DDBJ whole genome shotgun (WGS) entry which is preliminary data.</text>
</comment>
<dbReference type="OrthoDB" id="296386at2759"/>
<dbReference type="GO" id="GO:0005886">
    <property type="term" value="C:plasma membrane"/>
    <property type="evidence" value="ECO:0007669"/>
    <property type="project" value="UniProtKB-SubCell"/>
</dbReference>
<comment type="caution">
    <text evidence="8">Lacks conserved residue(s) required for the propagation of feature annotation.</text>
</comment>
<dbReference type="InterPro" id="IPR007632">
    <property type="entry name" value="Anoctamin"/>
</dbReference>
<evidence type="ECO:0000259" key="10">
    <source>
        <dbReference type="Pfam" id="PF16178"/>
    </source>
</evidence>
<evidence type="ECO:0000256" key="5">
    <source>
        <dbReference type="ARBA" id="ARBA00022989"/>
    </source>
</evidence>
<dbReference type="Pfam" id="PF04547">
    <property type="entry name" value="Anoctamin"/>
    <property type="match status" value="1"/>
</dbReference>
<keyword evidence="6 8" id="KW-0472">Membrane</keyword>
<comment type="similarity">
    <text evidence="2 8">Belongs to the anoctamin family.</text>
</comment>
<dbReference type="PANTHER" id="PTHR12308:SF73">
    <property type="entry name" value="ANOCTAMIN"/>
    <property type="match status" value="1"/>
</dbReference>
<evidence type="ECO:0000256" key="4">
    <source>
        <dbReference type="ARBA" id="ARBA00022692"/>
    </source>
</evidence>
<protein>
    <recommendedName>
        <fullName evidence="8">Anoctamin</fullName>
    </recommendedName>
</protein>
<keyword evidence="3" id="KW-1003">Cell membrane</keyword>
<evidence type="ECO:0000256" key="1">
    <source>
        <dbReference type="ARBA" id="ARBA00004651"/>
    </source>
</evidence>
<keyword evidence="5 8" id="KW-1133">Transmembrane helix</keyword>
<name>A0A177B7X8_9BILA</name>
<evidence type="ECO:0000256" key="6">
    <source>
        <dbReference type="ARBA" id="ARBA00023136"/>
    </source>
</evidence>
<dbReference type="InterPro" id="IPR049452">
    <property type="entry name" value="Anoctamin_TM"/>
</dbReference>
<dbReference type="InterPro" id="IPR032394">
    <property type="entry name" value="Anoct_dimer"/>
</dbReference>
<evidence type="ECO:0000313" key="12">
    <source>
        <dbReference type="Proteomes" id="UP000078046"/>
    </source>
</evidence>
<keyword evidence="7" id="KW-0325">Glycoprotein</keyword>
<evidence type="ECO:0000313" key="11">
    <source>
        <dbReference type="EMBL" id="OAF70407.1"/>
    </source>
</evidence>
<evidence type="ECO:0000256" key="7">
    <source>
        <dbReference type="ARBA" id="ARBA00023180"/>
    </source>
</evidence>
<comment type="subcellular location">
    <subcellularLocation>
        <location evidence="1">Cell membrane</location>
        <topology evidence="1">Multi-pass membrane protein</topology>
    </subcellularLocation>
    <subcellularLocation>
        <location evidence="8">Membrane</location>
        <topology evidence="8">Multi-pass membrane protein</topology>
    </subcellularLocation>
</comment>
<organism evidence="11 12">
    <name type="scientific">Intoshia linei</name>
    <dbReference type="NCBI Taxonomy" id="1819745"/>
    <lineage>
        <taxon>Eukaryota</taxon>
        <taxon>Metazoa</taxon>
        <taxon>Spiralia</taxon>
        <taxon>Lophotrochozoa</taxon>
        <taxon>Mesozoa</taxon>
        <taxon>Orthonectida</taxon>
        <taxon>Rhopaluridae</taxon>
        <taxon>Intoshia</taxon>
    </lineage>
</organism>
<gene>
    <name evidence="11" type="ORF">A3Q56_01866</name>
</gene>
<dbReference type="EMBL" id="LWCA01000152">
    <property type="protein sequence ID" value="OAF70407.1"/>
    <property type="molecule type" value="Genomic_DNA"/>
</dbReference>
<reference evidence="11 12" key="1">
    <citation type="submission" date="2016-04" db="EMBL/GenBank/DDBJ databases">
        <title>The genome of Intoshia linei affirms orthonectids as highly simplified spiralians.</title>
        <authorList>
            <person name="Mikhailov K.V."/>
            <person name="Slusarev G.S."/>
            <person name="Nikitin M.A."/>
            <person name="Logacheva M.D."/>
            <person name="Penin A."/>
            <person name="Aleoshin V."/>
            <person name="Panchin Y.V."/>
        </authorList>
    </citation>
    <scope>NUCLEOTIDE SEQUENCE [LARGE SCALE GENOMIC DNA]</scope>
    <source>
        <strain evidence="11">Intl2013</strain>
        <tissue evidence="11">Whole animal</tissue>
    </source>
</reference>
<keyword evidence="12" id="KW-1185">Reference proteome</keyword>
<evidence type="ECO:0000256" key="8">
    <source>
        <dbReference type="RuleBase" id="RU280814"/>
    </source>
</evidence>
<dbReference type="GO" id="GO:0005254">
    <property type="term" value="F:chloride channel activity"/>
    <property type="evidence" value="ECO:0007669"/>
    <property type="project" value="TreeGrafter"/>
</dbReference>
<dbReference type="AlphaFoldDB" id="A0A177B7X8"/>
<sequence length="366" mass="43451">MEMDSEDDKLNYESRHVILKPVKISMGEKICLNEKIQSRHSVYNTEKTLTRSFYIDLVLCNTIDHETSNNNDYKLAMRDAFEEKLRLNDVKIQHYNSLDIQFTKLNAPFYILLDEADKLKLDMPMKNCEEFDSDTTILHKIEKYFITDNEVDYTSGLFSKAYFGIYKNCENRNKFFRPALRSLLFIQYLDSLDIKLCTNKINHPDEDDDDRKGLSYFLNKKIYNDKLLLHEYSNIDPHEIELYETLEKGPDEKFLRKLDTKEQHLDERHLLNQYWCKTWFKFQPLWRIRNYFGEKIALYFSWVGLLGFSLIGPAIFGLIIFIIGLNDSIANYQNFPQNVTQTDNSTLSDACTEIRKKESFYSMDEL</sequence>
<dbReference type="Pfam" id="PF16178">
    <property type="entry name" value="Anoct_dimer"/>
    <property type="match status" value="1"/>
</dbReference>
<evidence type="ECO:0000256" key="3">
    <source>
        <dbReference type="ARBA" id="ARBA00022475"/>
    </source>
</evidence>
<evidence type="ECO:0000256" key="2">
    <source>
        <dbReference type="ARBA" id="ARBA00009671"/>
    </source>
</evidence>
<feature type="transmembrane region" description="Helical" evidence="8">
    <location>
        <begin position="296"/>
        <end position="325"/>
    </location>
</feature>